<evidence type="ECO:0000256" key="1">
    <source>
        <dbReference type="ARBA" id="ARBA00023015"/>
    </source>
</evidence>
<keyword evidence="3" id="KW-0804">Transcription</keyword>
<dbReference type="CDD" id="cd07377">
    <property type="entry name" value="WHTH_GntR"/>
    <property type="match status" value="1"/>
</dbReference>
<evidence type="ECO:0000313" key="5">
    <source>
        <dbReference type="EMBL" id="MCR6097982.1"/>
    </source>
</evidence>
<name>A0A9Q4G0E3_SALAG</name>
<organism evidence="5 6">
    <name type="scientific">Salipaludibacillus agaradhaerens</name>
    <name type="common">Bacillus agaradhaerens</name>
    <dbReference type="NCBI Taxonomy" id="76935"/>
    <lineage>
        <taxon>Bacteria</taxon>
        <taxon>Bacillati</taxon>
        <taxon>Bacillota</taxon>
        <taxon>Bacilli</taxon>
        <taxon>Bacillales</taxon>
        <taxon>Bacillaceae</taxon>
    </lineage>
</organism>
<dbReference type="GO" id="GO:0003677">
    <property type="term" value="F:DNA binding"/>
    <property type="evidence" value="ECO:0007669"/>
    <property type="project" value="UniProtKB-KW"/>
</dbReference>
<dbReference type="Proteomes" id="UP001057753">
    <property type="component" value="Unassembled WGS sequence"/>
</dbReference>
<dbReference type="AlphaFoldDB" id="A0A9Q4G0E3"/>
<evidence type="ECO:0000256" key="3">
    <source>
        <dbReference type="ARBA" id="ARBA00023163"/>
    </source>
</evidence>
<gene>
    <name evidence="5" type="ORF">HXA33_15700</name>
</gene>
<dbReference type="PANTHER" id="PTHR38445:SF7">
    <property type="entry name" value="GNTR-FAMILY TRANSCRIPTIONAL REGULATOR"/>
    <property type="match status" value="1"/>
</dbReference>
<feature type="domain" description="HTH gntR-type" evidence="4">
    <location>
        <begin position="15"/>
        <end position="83"/>
    </location>
</feature>
<dbReference type="RefSeq" id="WP_257822360.1">
    <property type="nucleotide sequence ID" value="NZ_JABXYM010000001.1"/>
</dbReference>
<keyword evidence="6" id="KW-1185">Reference proteome</keyword>
<evidence type="ECO:0000259" key="4">
    <source>
        <dbReference type="PROSITE" id="PS50949"/>
    </source>
</evidence>
<reference evidence="5" key="1">
    <citation type="submission" date="2020-06" db="EMBL/GenBank/DDBJ databases">
        <title>Insight into the genomes of haloalkaliphilic bacilli from Kenyan soda lakes.</title>
        <authorList>
            <person name="Mwirichia R."/>
            <person name="Villamizar G.C."/>
            <person name="Poehlein A."/>
            <person name="Mugweru J."/>
            <person name="Kipnyargis A."/>
            <person name="Kiplimo D."/>
            <person name="Orwa P."/>
            <person name="Daniel R."/>
        </authorList>
    </citation>
    <scope>NUCLEOTIDE SEQUENCE</scope>
    <source>
        <strain evidence="5">B1096_S55</strain>
    </source>
</reference>
<evidence type="ECO:0000256" key="2">
    <source>
        <dbReference type="ARBA" id="ARBA00023125"/>
    </source>
</evidence>
<dbReference type="GO" id="GO:0003700">
    <property type="term" value="F:DNA-binding transcription factor activity"/>
    <property type="evidence" value="ECO:0007669"/>
    <property type="project" value="InterPro"/>
</dbReference>
<dbReference type="InterPro" id="IPR036390">
    <property type="entry name" value="WH_DNA-bd_sf"/>
</dbReference>
<keyword evidence="1" id="KW-0805">Transcription regulation</keyword>
<dbReference type="PANTHER" id="PTHR38445">
    <property type="entry name" value="HTH-TYPE TRANSCRIPTIONAL REPRESSOR YTRA"/>
    <property type="match status" value="1"/>
</dbReference>
<dbReference type="SMART" id="SM00345">
    <property type="entry name" value="HTH_GNTR"/>
    <property type="match status" value="1"/>
</dbReference>
<dbReference type="SUPFAM" id="SSF46785">
    <property type="entry name" value="Winged helix' DNA-binding domain"/>
    <property type="match status" value="1"/>
</dbReference>
<dbReference type="EMBL" id="JABXYM010000001">
    <property type="protein sequence ID" value="MCR6097982.1"/>
    <property type="molecule type" value="Genomic_DNA"/>
</dbReference>
<accession>A0A9Q4G0E3</accession>
<dbReference type="InterPro" id="IPR036388">
    <property type="entry name" value="WH-like_DNA-bd_sf"/>
</dbReference>
<proteinExistence type="predicted"/>
<dbReference type="PROSITE" id="PS50949">
    <property type="entry name" value="HTH_GNTR"/>
    <property type="match status" value="1"/>
</dbReference>
<keyword evidence="2" id="KW-0238">DNA-binding</keyword>
<dbReference type="Gene3D" id="1.10.10.10">
    <property type="entry name" value="Winged helix-like DNA-binding domain superfamily/Winged helix DNA-binding domain"/>
    <property type="match status" value="1"/>
</dbReference>
<protein>
    <submittedName>
        <fullName evidence="5">GntR family transcriptional regulator</fullName>
    </submittedName>
</protein>
<dbReference type="InterPro" id="IPR000524">
    <property type="entry name" value="Tscrpt_reg_HTH_GntR"/>
</dbReference>
<sequence>MSELLPITINENSRTPIYDQIETQLKALIVSGKLPAGTALPSIRKLASTLSCSVITTRRSYQNLEQHGYIKTVQGKGTFVEEIDIEDQDIQKQEAVKEVLSEAIRIGKSYQYSHDELSRLFQELLKEADQYD</sequence>
<evidence type="ECO:0000313" key="6">
    <source>
        <dbReference type="Proteomes" id="UP001057753"/>
    </source>
</evidence>
<dbReference type="Pfam" id="PF00392">
    <property type="entry name" value="GntR"/>
    <property type="match status" value="1"/>
</dbReference>
<comment type="caution">
    <text evidence="5">The sequence shown here is derived from an EMBL/GenBank/DDBJ whole genome shotgun (WGS) entry which is preliminary data.</text>
</comment>